<gene>
    <name evidence="5" type="ORF">BU26DRAFT_1410</name>
</gene>
<dbReference type="RefSeq" id="XP_033690525.1">
    <property type="nucleotide sequence ID" value="XM_033819818.1"/>
</dbReference>
<dbReference type="AlphaFoldDB" id="A0A6A6IY96"/>
<dbReference type="SUPFAM" id="SSF51621">
    <property type="entry name" value="Phosphoenolpyruvate/pyruvate domain"/>
    <property type="match status" value="1"/>
</dbReference>
<evidence type="ECO:0000256" key="3">
    <source>
        <dbReference type="ARBA" id="ARBA00023239"/>
    </source>
</evidence>
<evidence type="ECO:0000256" key="2">
    <source>
        <dbReference type="ARBA" id="ARBA00022723"/>
    </source>
</evidence>
<evidence type="ECO:0000259" key="4">
    <source>
        <dbReference type="Pfam" id="PF03328"/>
    </source>
</evidence>
<keyword evidence="3" id="KW-0456">Lyase</keyword>
<dbReference type="GeneID" id="54573148"/>
<accession>A0A6A6IY96</accession>
<dbReference type="PANTHER" id="PTHR30502">
    <property type="entry name" value="2-KETO-3-DEOXY-L-RHAMNONATE ALDOLASE"/>
    <property type="match status" value="1"/>
</dbReference>
<reference evidence="5" key="1">
    <citation type="journal article" date="2020" name="Stud. Mycol.">
        <title>101 Dothideomycetes genomes: a test case for predicting lifestyles and emergence of pathogens.</title>
        <authorList>
            <person name="Haridas S."/>
            <person name="Albert R."/>
            <person name="Binder M."/>
            <person name="Bloem J."/>
            <person name="Labutti K."/>
            <person name="Salamov A."/>
            <person name="Andreopoulos B."/>
            <person name="Baker S."/>
            <person name="Barry K."/>
            <person name="Bills G."/>
            <person name="Bluhm B."/>
            <person name="Cannon C."/>
            <person name="Castanera R."/>
            <person name="Culley D."/>
            <person name="Daum C."/>
            <person name="Ezra D."/>
            <person name="Gonzalez J."/>
            <person name="Henrissat B."/>
            <person name="Kuo A."/>
            <person name="Liang C."/>
            <person name="Lipzen A."/>
            <person name="Lutzoni F."/>
            <person name="Magnuson J."/>
            <person name="Mondo S."/>
            <person name="Nolan M."/>
            <person name="Ohm R."/>
            <person name="Pangilinan J."/>
            <person name="Park H.-J."/>
            <person name="Ramirez L."/>
            <person name="Alfaro M."/>
            <person name="Sun H."/>
            <person name="Tritt A."/>
            <person name="Yoshinaga Y."/>
            <person name="Zwiers L.-H."/>
            <person name="Turgeon B."/>
            <person name="Goodwin S."/>
            <person name="Spatafora J."/>
            <person name="Crous P."/>
            <person name="Grigoriev I."/>
        </authorList>
    </citation>
    <scope>NUCLEOTIDE SEQUENCE</scope>
    <source>
        <strain evidence="5">CBS 122368</strain>
    </source>
</reference>
<sequence>MTMSRRVLRNVFPLGRTSVSLSRHFLTPQSTSIRSRNMNSLQEASRIYKAFKKGGPSFGAWQMLPGTNHSRAIARSGVDWICVDCEHGNVDDGQMHEAVAAIAATGVSPLVRIAANEAWMVKRALDAGAHGIVVPLIYTVHDAKRLIASTKFPPEGHRGFGSPFSPQTFTNEPLTHYLQNANSSLITIVQIETKSALESVREIAAIPGVDCLLIGPFDLGNNIGRPVLGEMHEELKQAITKIKEAAHAEGKKVGIYCTSGEQAKECADSGFDMISIAADMIAIPAYFSQTLAVASGKGDGQKGSGYDGR</sequence>
<keyword evidence="2" id="KW-0479">Metal-binding</keyword>
<comment type="similarity">
    <text evidence="1">Belongs to the HpcH/HpaI aldolase family.</text>
</comment>
<evidence type="ECO:0000313" key="5">
    <source>
        <dbReference type="EMBL" id="KAF2255521.1"/>
    </source>
</evidence>
<dbReference type="Pfam" id="PF03328">
    <property type="entry name" value="HpcH_HpaI"/>
    <property type="match status" value="1"/>
</dbReference>
<keyword evidence="6" id="KW-1185">Reference proteome</keyword>
<proteinExistence type="inferred from homology"/>
<evidence type="ECO:0000256" key="1">
    <source>
        <dbReference type="ARBA" id="ARBA00005568"/>
    </source>
</evidence>
<dbReference type="InterPro" id="IPR005000">
    <property type="entry name" value="Aldolase/citrate-lyase_domain"/>
</dbReference>
<dbReference type="GO" id="GO:0046872">
    <property type="term" value="F:metal ion binding"/>
    <property type="evidence" value="ECO:0007669"/>
    <property type="project" value="UniProtKB-KW"/>
</dbReference>
<dbReference type="EMBL" id="ML987189">
    <property type="protein sequence ID" value="KAF2255521.1"/>
    <property type="molecule type" value="Genomic_DNA"/>
</dbReference>
<feature type="domain" description="HpcH/HpaI aldolase/citrate lyase" evidence="4">
    <location>
        <begin position="71"/>
        <end position="280"/>
    </location>
</feature>
<dbReference type="PANTHER" id="PTHR30502:SF0">
    <property type="entry name" value="PHOSPHOENOLPYRUVATE CARBOXYLASE FAMILY PROTEIN"/>
    <property type="match status" value="1"/>
</dbReference>
<protein>
    <submittedName>
        <fullName evidence="5">Phosphoenolpyruvate/pyruvate domain-containing protein</fullName>
    </submittedName>
</protein>
<dbReference type="Proteomes" id="UP000800094">
    <property type="component" value="Unassembled WGS sequence"/>
</dbReference>
<dbReference type="GO" id="GO:0016832">
    <property type="term" value="F:aldehyde-lyase activity"/>
    <property type="evidence" value="ECO:0007669"/>
    <property type="project" value="TreeGrafter"/>
</dbReference>
<evidence type="ECO:0000313" key="6">
    <source>
        <dbReference type="Proteomes" id="UP000800094"/>
    </source>
</evidence>
<dbReference type="InterPro" id="IPR050251">
    <property type="entry name" value="HpcH-HpaI_aldolase"/>
</dbReference>
<dbReference type="GO" id="GO:0005737">
    <property type="term" value="C:cytoplasm"/>
    <property type="evidence" value="ECO:0007669"/>
    <property type="project" value="TreeGrafter"/>
</dbReference>
<dbReference type="InterPro" id="IPR040442">
    <property type="entry name" value="Pyrv_kinase-like_dom_sf"/>
</dbReference>
<dbReference type="InterPro" id="IPR015813">
    <property type="entry name" value="Pyrv/PenolPyrv_kinase-like_dom"/>
</dbReference>
<keyword evidence="5" id="KW-0670">Pyruvate</keyword>
<organism evidence="5 6">
    <name type="scientific">Trematosphaeria pertusa</name>
    <dbReference type="NCBI Taxonomy" id="390896"/>
    <lineage>
        <taxon>Eukaryota</taxon>
        <taxon>Fungi</taxon>
        <taxon>Dikarya</taxon>
        <taxon>Ascomycota</taxon>
        <taxon>Pezizomycotina</taxon>
        <taxon>Dothideomycetes</taxon>
        <taxon>Pleosporomycetidae</taxon>
        <taxon>Pleosporales</taxon>
        <taxon>Massarineae</taxon>
        <taxon>Trematosphaeriaceae</taxon>
        <taxon>Trematosphaeria</taxon>
    </lineage>
</organism>
<name>A0A6A6IY96_9PLEO</name>
<dbReference type="Gene3D" id="3.20.20.60">
    <property type="entry name" value="Phosphoenolpyruvate-binding domains"/>
    <property type="match status" value="1"/>
</dbReference>
<dbReference type="OrthoDB" id="1621678at2759"/>